<accession>A0A2R5HHK6</accession>
<dbReference type="AlphaFoldDB" id="A0A2R5HHK6"/>
<keyword evidence="2" id="KW-1185">Reference proteome</keyword>
<organism evidence="1 2">
    <name type="scientific">Lactococcus termiticola</name>
    <dbReference type="NCBI Taxonomy" id="2169526"/>
    <lineage>
        <taxon>Bacteria</taxon>
        <taxon>Bacillati</taxon>
        <taxon>Bacillota</taxon>
        <taxon>Bacilli</taxon>
        <taxon>Lactobacillales</taxon>
        <taxon>Streptococcaceae</taxon>
        <taxon>Lactococcus</taxon>
    </lineage>
</organism>
<proteinExistence type="predicted"/>
<reference evidence="1 2" key="1">
    <citation type="journal article" date="2018" name="Genome Announc.">
        <title>Draft Genome Sequence of Lactococcus sp. Strain NtB2 (JCM 32569), Isolated from the Gut of the Higher Termite Nasutitermes takasagoensis.</title>
        <authorList>
            <person name="Noda S."/>
            <person name="Aihara C."/>
            <person name="Yuki M."/>
            <person name="Ohkuma M."/>
        </authorList>
    </citation>
    <scope>NUCLEOTIDE SEQUENCE [LARGE SCALE GENOMIC DNA]</scope>
    <source>
        <strain evidence="1 2">NtB2</strain>
    </source>
</reference>
<dbReference type="EMBL" id="BFFO01000013">
    <property type="protein sequence ID" value="GBG97462.1"/>
    <property type="molecule type" value="Genomic_DNA"/>
</dbReference>
<name>A0A2R5HHK6_9LACT</name>
<gene>
    <name evidence="1" type="ORF">NtB2_01608</name>
</gene>
<comment type="caution">
    <text evidence="1">The sequence shown here is derived from an EMBL/GenBank/DDBJ whole genome shotgun (WGS) entry which is preliminary data.</text>
</comment>
<protein>
    <submittedName>
        <fullName evidence="1">Uncharacterized protein</fullName>
    </submittedName>
</protein>
<evidence type="ECO:0000313" key="2">
    <source>
        <dbReference type="Proteomes" id="UP000245021"/>
    </source>
</evidence>
<evidence type="ECO:0000313" key="1">
    <source>
        <dbReference type="EMBL" id="GBG97462.1"/>
    </source>
</evidence>
<dbReference type="Proteomes" id="UP000245021">
    <property type="component" value="Unassembled WGS sequence"/>
</dbReference>
<sequence length="35" mass="4119">MLKIIQQIFQFIVKISRQLDPENLYIALDEGLTNI</sequence>